<keyword evidence="4" id="KW-1185">Reference proteome</keyword>
<feature type="compositionally biased region" description="Low complexity" evidence="1">
    <location>
        <begin position="25"/>
        <end position="43"/>
    </location>
</feature>
<proteinExistence type="predicted"/>
<comment type="caution">
    <text evidence="3">The sequence shown here is derived from an EMBL/GenBank/DDBJ whole genome shotgun (WGS) entry which is preliminary data.</text>
</comment>
<reference evidence="3" key="1">
    <citation type="journal article" date="2021" name="Genome Biol. Evol.">
        <title>A High-Quality Reference Genome for a Parasitic Bivalve with Doubly Uniparental Inheritance (Bivalvia: Unionida).</title>
        <authorList>
            <person name="Smith C.H."/>
        </authorList>
    </citation>
    <scope>NUCLEOTIDE SEQUENCE</scope>
    <source>
        <strain evidence="3">CHS0354</strain>
    </source>
</reference>
<feature type="compositionally biased region" description="Basic and acidic residues" evidence="1">
    <location>
        <begin position="69"/>
        <end position="82"/>
    </location>
</feature>
<reference evidence="3" key="3">
    <citation type="submission" date="2023-05" db="EMBL/GenBank/DDBJ databases">
        <authorList>
            <person name="Smith C.H."/>
        </authorList>
    </citation>
    <scope>NUCLEOTIDE SEQUENCE</scope>
    <source>
        <strain evidence="3">CHS0354</strain>
        <tissue evidence="3">Mantle</tissue>
    </source>
</reference>
<organism evidence="3 4">
    <name type="scientific">Potamilus streckersoni</name>
    <dbReference type="NCBI Taxonomy" id="2493646"/>
    <lineage>
        <taxon>Eukaryota</taxon>
        <taxon>Metazoa</taxon>
        <taxon>Spiralia</taxon>
        <taxon>Lophotrochozoa</taxon>
        <taxon>Mollusca</taxon>
        <taxon>Bivalvia</taxon>
        <taxon>Autobranchia</taxon>
        <taxon>Heteroconchia</taxon>
        <taxon>Palaeoheterodonta</taxon>
        <taxon>Unionida</taxon>
        <taxon>Unionoidea</taxon>
        <taxon>Unionidae</taxon>
        <taxon>Ambleminae</taxon>
        <taxon>Lampsilini</taxon>
        <taxon>Potamilus</taxon>
    </lineage>
</organism>
<feature type="region of interest" description="Disordered" evidence="1">
    <location>
        <begin position="1"/>
        <end position="82"/>
    </location>
</feature>
<dbReference type="InterPro" id="IPR049012">
    <property type="entry name" value="Mutator_transp_dom"/>
</dbReference>
<feature type="compositionally biased region" description="Basic residues" evidence="1">
    <location>
        <begin position="1"/>
        <end position="11"/>
    </location>
</feature>
<evidence type="ECO:0000256" key="1">
    <source>
        <dbReference type="SAM" id="MobiDB-lite"/>
    </source>
</evidence>
<dbReference type="Proteomes" id="UP001195483">
    <property type="component" value="Unassembled WGS sequence"/>
</dbReference>
<evidence type="ECO:0000313" key="3">
    <source>
        <dbReference type="EMBL" id="KAK3585356.1"/>
    </source>
</evidence>
<name>A0AAE0S4W4_9BIVA</name>
<evidence type="ECO:0000313" key="4">
    <source>
        <dbReference type="Proteomes" id="UP001195483"/>
    </source>
</evidence>
<sequence length="1681" mass="188890">MAAGRPRKRAKRPQEFTQHSQPWNSGVKVSKSDQSGSSLQSGSAPPLIKRPRFDGYQESLSSCGPNEVPSKHRPEKERQNKEKFFVGSPTCTSCNLKESEQAAFSEKCQGQTRRGPVTGNLNEMLALPCYKTKVGVTDLRFIISCLNILPPPSGYLYKKLNKLSSTIISVNECVLVENQKFVQEVNMLTYKGIHVQTDTAYNHRPQSGGESATQSVAIVMEHTTSRKLPLCVSIANKLCSKKTCIHLNCKKNHRTEDSMSSTETKLAKENLNKLEMLNILKIDSLTCHASAQLEKTVREHLTKVQRPTRQYTCYVHAMRTLQKHVRNVNLTGPFPSKDKHLFQQKLATAIRRRVHFELVRIQRLFSSEEVFLAKAKAAVQNIIQCFSNEHGNCRKHSLVCLAHLASYSSKFLPYAKHLNLCSEDTEKLESVLRNFVSDVKLSKISCLLNTNKCESLHSRIFTYASKTSVWSRNFDALCHSALHSSVFGTGKSTLILAESRGIVCNQSEPVFQHMVERDQRTAKDRERKSSLPYKYTRYIKRKQKCNRTLIQNSVFANSCSQKRVLQSYIQCSQKRVLNRYIQCSQKRLLNGYIQCSQKRNLDETEIESQSLLPQFLTSVAKMTYRDECQNTQEPTYDQRRKIQPNFKQSQMSCFSFLEQQSDSQFFATPFSTVSKQKSQENNGIPSSGSTIIESLDIYHQDQQTREREQKIVARILKLHSELASAIENSKECSDSLTTEKMRKRLTCINDILIKLKEWHKSELEQLSRDVRTSNKSLDKRFRLRTSIQNLRQRQKIVLELFYKQKQLSLALKSTNEGDNLLSSDTSKDSTKLENTNGEAALSQAFRSDDDAGRLQPWHFTDTCMKISKPSKVVNEDASTISGSEFSYKRGEISQMDFSVVGTNAQSLTTISNISLNQSWSGITNERYTNYHNQYLGHKSKHETSVEADVSICSQSNNKISSKTVVNVKDKEPVCFKQTAGVKRKVPYESLENLFSKRTKNAEKSALDDPAGGKFTNGTPQIDTNLRNLELHISAKEQEDDNDLNCFGQNISENGIVTATRGDDKKQDDVKGDDKLSEHGIGMKVRGVDKQDDVRGDSELGSITCNQNDVAVKLGNKIGSQRSKVFLSPVLADSSAKNTSISPSGTSMSSDVFVVKAKELQRRIDKKMEMARLSQIQGQKSNLESLGVKDSTMNENPSVGAGNLQHEEEDEDDFHDDRFNSMFKSFDWPELDTSAMQGNTVQPRYKEQDLWLSKNSTTLGVMPAPKPGLRKMCPSLKTLISAQKLMPGKDNLMLTAKSHALKTKLALYSVFTQEHRVYNNCRLNQNYFDSLQIECSEFLQGKTEIASLNSKGLIENGDGVVFSTPVQWLSSALGGAKVSRKRAYQEVYYNGQQLFVICQEKNQNIHGSSGFALKSDSFAKMSISCDGKYSQAFKSSSSTTVTNGTTASHREFQHPAILPSSIINTQPEIKSMPLSRPGMIKQTYQLSPVNTRKAAPQTRGFSSSNITVQDTMIPKSNPVKSTLMTSSSVNTVVTSTKTRPSMFCRVSSLTKSLEADAILTTQQGSEPQISAWVDDDRQQKSGINNQTLPAVISEDNVAIAKASQSTMVDETTCSASRSDSNVMNTTRTEEEFLADLLYQCKVKLIDNRELINDTDLPENFWTTDYAKLKIGQSLWASVDVWN</sequence>
<dbReference type="Pfam" id="PF20700">
    <property type="entry name" value="Mutator"/>
    <property type="match status" value="1"/>
</dbReference>
<dbReference type="EMBL" id="JAEAOA010000334">
    <property type="protein sequence ID" value="KAK3585356.1"/>
    <property type="molecule type" value="Genomic_DNA"/>
</dbReference>
<feature type="region of interest" description="Disordered" evidence="1">
    <location>
        <begin position="1181"/>
        <end position="1209"/>
    </location>
</feature>
<feature type="domain" description="Mutator-like transposase" evidence="2">
    <location>
        <begin position="90"/>
        <end position="400"/>
    </location>
</feature>
<feature type="region of interest" description="Disordered" evidence="1">
    <location>
        <begin position="1002"/>
        <end position="1021"/>
    </location>
</feature>
<reference evidence="3" key="2">
    <citation type="journal article" date="2021" name="Genome Biol. Evol.">
        <title>Developing a high-quality reference genome for a parasitic bivalve with doubly uniparental inheritance (Bivalvia: Unionida).</title>
        <authorList>
            <person name="Smith C.H."/>
        </authorList>
    </citation>
    <scope>NUCLEOTIDE SEQUENCE</scope>
    <source>
        <strain evidence="3">CHS0354</strain>
        <tissue evidence="3">Mantle</tissue>
    </source>
</reference>
<evidence type="ECO:0000259" key="2">
    <source>
        <dbReference type="Pfam" id="PF20700"/>
    </source>
</evidence>
<accession>A0AAE0S4W4</accession>
<feature type="compositionally biased region" description="Polar residues" evidence="1">
    <location>
        <begin position="15"/>
        <end position="24"/>
    </location>
</feature>
<protein>
    <recommendedName>
        <fullName evidence="2">Mutator-like transposase domain-containing protein</fullName>
    </recommendedName>
</protein>
<gene>
    <name evidence="3" type="ORF">CHS0354_004629</name>
</gene>